<dbReference type="Gramene" id="KOM58181">
    <property type="protein sequence ID" value="KOM58181"/>
    <property type="gene ID" value="LR48_Vigan11g121500"/>
</dbReference>
<accession>A0A0L9VSX2</accession>
<organism evidence="2 3">
    <name type="scientific">Phaseolus angularis</name>
    <name type="common">Azuki bean</name>
    <name type="synonym">Vigna angularis</name>
    <dbReference type="NCBI Taxonomy" id="3914"/>
    <lineage>
        <taxon>Eukaryota</taxon>
        <taxon>Viridiplantae</taxon>
        <taxon>Streptophyta</taxon>
        <taxon>Embryophyta</taxon>
        <taxon>Tracheophyta</taxon>
        <taxon>Spermatophyta</taxon>
        <taxon>Magnoliopsida</taxon>
        <taxon>eudicotyledons</taxon>
        <taxon>Gunneridae</taxon>
        <taxon>Pentapetalae</taxon>
        <taxon>rosids</taxon>
        <taxon>fabids</taxon>
        <taxon>Fabales</taxon>
        <taxon>Fabaceae</taxon>
        <taxon>Papilionoideae</taxon>
        <taxon>50 kb inversion clade</taxon>
        <taxon>NPAAA clade</taxon>
        <taxon>indigoferoid/millettioid clade</taxon>
        <taxon>Phaseoleae</taxon>
        <taxon>Vigna</taxon>
    </lineage>
</organism>
<name>A0A0L9VSX2_PHAAN</name>
<dbReference type="Proteomes" id="UP000053144">
    <property type="component" value="Chromosome 11"/>
</dbReference>
<dbReference type="AlphaFoldDB" id="A0A0L9VSX2"/>
<evidence type="ECO:0000313" key="2">
    <source>
        <dbReference type="EMBL" id="KOM58181.1"/>
    </source>
</evidence>
<protein>
    <submittedName>
        <fullName evidence="2">Uncharacterized protein</fullName>
    </submittedName>
</protein>
<sequence>MERSTVGDREVIKKQAVQTEGRQAIKAFQAAKEKEDTLEHVFGRSASQELGCSTSQAFGHSASQIFGRSVSQEFGLRPPNSLGTPGSRTTIHVYGEVLWELVGHRRSFTSTRRFSKNSWATDTHSRRLGGSLGTPKPRTIILIYREVLQELLNRKPRAEEKSPSSEHLQPSGLPFLAIRPYKRGKKFQKGLPSFTARPMAKFKKKTHKAHRSVHR</sequence>
<gene>
    <name evidence="2" type="ORF">LR48_Vigan11g121500</name>
</gene>
<reference evidence="3" key="1">
    <citation type="journal article" date="2015" name="Proc. Natl. Acad. Sci. U.S.A.">
        <title>Genome sequencing of adzuki bean (Vigna angularis) provides insight into high starch and low fat accumulation and domestication.</title>
        <authorList>
            <person name="Yang K."/>
            <person name="Tian Z."/>
            <person name="Chen C."/>
            <person name="Luo L."/>
            <person name="Zhao B."/>
            <person name="Wang Z."/>
            <person name="Yu L."/>
            <person name="Li Y."/>
            <person name="Sun Y."/>
            <person name="Li W."/>
            <person name="Chen Y."/>
            <person name="Li Y."/>
            <person name="Zhang Y."/>
            <person name="Ai D."/>
            <person name="Zhao J."/>
            <person name="Shang C."/>
            <person name="Ma Y."/>
            <person name="Wu B."/>
            <person name="Wang M."/>
            <person name="Gao L."/>
            <person name="Sun D."/>
            <person name="Zhang P."/>
            <person name="Guo F."/>
            <person name="Wang W."/>
            <person name="Li Y."/>
            <person name="Wang J."/>
            <person name="Varshney R.K."/>
            <person name="Wang J."/>
            <person name="Ling H.Q."/>
            <person name="Wan P."/>
        </authorList>
    </citation>
    <scope>NUCLEOTIDE SEQUENCE</scope>
    <source>
        <strain evidence="3">cv. Jingnong 6</strain>
    </source>
</reference>
<evidence type="ECO:0000256" key="1">
    <source>
        <dbReference type="SAM" id="MobiDB-lite"/>
    </source>
</evidence>
<feature type="compositionally biased region" description="Basic residues" evidence="1">
    <location>
        <begin position="200"/>
        <end position="215"/>
    </location>
</feature>
<feature type="region of interest" description="Disordered" evidence="1">
    <location>
        <begin position="188"/>
        <end position="215"/>
    </location>
</feature>
<proteinExistence type="predicted"/>
<evidence type="ECO:0000313" key="3">
    <source>
        <dbReference type="Proteomes" id="UP000053144"/>
    </source>
</evidence>
<dbReference type="EMBL" id="CM003381">
    <property type="protein sequence ID" value="KOM58181.1"/>
    <property type="molecule type" value="Genomic_DNA"/>
</dbReference>